<proteinExistence type="predicted"/>
<dbReference type="HOGENOM" id="CLU_048296_1_0_1"/>
<organism evidence="2 3">
    <name type="scientific">Paxillus rubicundulus Ve08.2h10</name>
    <dbReference type="NCBI Taxonomy" id="930991"/>
    <lineage>
        <taxon>Eukaryota</taxon>
        <taxon>Fungi</taxon>
        <taxon>Dikarya</taxon>
        <taxon>Basidiomycota</taxon>
        <taxon>Agaricomycotina</taxon>
        <taxon>Agaricomycetes</taxon>
        <taxon>Agaricomycetidae</taxon>
        <taxon>Boletales</taxon>
        <taxon>Paxilineae</taxon>
        <taxon>Paxillaceae</taxon>
        <taxon>Paxillus</taxon>
    </lineage>
</organism>
<dbReference type="EMBL" id="KN824916">
    <property type="protein sequence ID" value="KIK97889.1"/>
    <property type="molecule type" value="Genomic_DNA"/>
</dbReference>
<reference evidence="3" key="2">
    <citation type="submission" date="2015-01" db="EMBL/GenBank/DDBJ databases">
        <title>Evolutionary Origins and Diversification of the Mycorrhizal Mutualists.</title>
        <authorList>
            <consortium name="DOE Joint Genome Institute"/>
            <consortium name="Mycorrhizal Genomics Consortium"/>
            <person name="Kohler A."/>
            <person name="Kuo A."/>
            <person name="Nagy L.G."/>
            <person name="Floudas D."/>
            <person name="Copeland A."/>
            <person name="Barry K.W."/>
            <person name="Cichocki N."/>
            <person name="Veneault-Fourrey C."/>
            <person name="LaButti K."/>
            <person name="Lindquist E.A."/>
            <person name="Lipzen A."/>
            <person name="Lundell T."/>
            <person name="Morin E."/>
            <person name="Murat C."/>
            <person name="Riley R."/>
            <person name="Ohm R."/>
            <person name="Sun H."/>
            <person name="Tunlid A."/>
            <person name="Henrissat B."/>
            <person name="Grigoriev I.V."/>
            <person name="Hibbett D.S."/>
            <person name="Martin F."/>
        </authorList>
    </citation>
    <scope>NUCLEOTIDE SEQUENCE [LARGE SCALE GENOMIC DNA]</scope>
    <source>
        <strain evidence="3">Ve08.2h10</strain>
    </source>
</reference>
<gene>
    <name evidence="2" type="ORF">PAXRUDRAFT_749005</name>
</gene>
<evidence type="ECO:0008006" key="4">
    <source>
        <dbReference type="Google" id="ProtNLM"/>
    </source>
</evidence>
<evidence type="ECO:0000313" key="3">
    <source>
        <dbReference type="Proteomes" id="UP000054538"/>
    </source>
</evidence>
<evidence type="ECO:0000256" key="1">
    <source>
        <dbReference type="SAM" id="MobiDB-lite"/>
    </source>
</evidence>
<dbReference type="OrthoDB" id="2746456at2759"/>
<sequence length="392" mass="44565">MTRSTQWLDSDSDSEKEGSSLDVGHRGRRMRCAQSKLQDAATNHARKRMRSGDAIPTAPVGQLQKHATFWYPDGDTVVSVEDILYRLSSSRLKDQSELFSDLLSGKPSAATLQVVDISRRGDEETCYSIRRLVAKDFDVLLHMDRRPTQFHVNVPSFHEVAAILRTASLLKMDGYRAFAVSRLESWWPTDVRRVAQNPQQHAAEAFILCRQCDVPQLLRPVLYDLVRDQRARFKDTAAKEPKEESDMTVDHVVSSCGDPGLDALSREDERLVFRARELFLITWFNAGLRKPSSCPRTDADSDTGFEKCPTPRQKDTAWNASVHKSGLFKEFMHDPIMGLGALAALKWRSGDKGWCDRCVEQMQMQQKWTETTERLWNLLDELLGVDGMKSET</sequence>
<protein>
    <recommendedName>
        <fullName evidence="4">BTB domain-containing protein</fullName>
    </recommendedName>
</protein>
<feature type="compositionally biased region" description="Basic and acidic residues" evidence="1">
    <location>
        <begin position="13"/>
        <end position="25"/>
    </location>
</feature>
<dbReference type="AlphaFoldDB" id="A0A0D0E7R8"/>
<feature type="region of interest" description="Disordered" evidence="1">
    <location>
        <begin position="1"/>
        <end position="28"/>
    </location>
</feature>
<keyword evidence="3" id="KW-1185">Reference proteome</keyword>
<dbReference type="InParanoid" id="A0A0D0E7R8"/>
<dbReference type="Proteomes" id="UP000054538">
    <property type="component" value="Unassembled WGS sequence"/>
</dbReference>
<name>A0A0D0E7R8_9AGAM</name>
<accession>A0A0D0E7R8</accession>
<reference evidence="2 3" key="1">
    <citation type="submission" date="2014-04" db="EMBL/GenBank/DDBJ databases">
        <authorList>
            <consortium name="DOE Joint Genome Institute"/>
            <person name="Kuo A."/>
            <person name="Kohler A."/>
            <person name="Jargeat P."/>
            <person name="Nagy L.G."/>
            <person name="Floudas D."/>
            <person name="Copeland A."/>
            <person name="Barry K.W."/>
            <person name="Cichocki N."/>
            <person name="Veneault-Fourrey C."/>
            <person name="LaButti K."/>
            <person name="Lindquist E.A."/>
            <person name="Lipzen A."/>
            <person name="Lundell T."/>
            <person name="Morin E."/>
            <person name="Murat C."/>
            <person name="Sun H."/>
            <person name="Tunlid A."/>
            <person name="Henrissat B."/>
            <person name="Grigoriev I.V."/>
            <person name="Hibbett D.S."/>
            <person name="Martin F."/>
            <person name="Nordberg H.P."/>
            <person name="Cantor M.N."/>
            <person name="Hua S.X."/>
        </authorList>
    </citation>
    <scope>NUCLEOTIDE SEQUENCE [LARGE SCALE GENOMIC DNA]</scope>
    <source>
        <strain evidence="2 3">Ve08.2h10</strain>
    </source>
</reference>
<evidence type="ECO:0000313" key="2">
    <source>
        <dbReference type="EMBL" id="KIK97889.1"/>
    </source>
</evidence>